<dbReference type="InterPro" id="IPR021502">
    <property type="entry name" value="DUF3158"/>
</dbReference>
<keyword evidence="2" id="KW-1185">Reference proteome</keyword>
<gene>
    <name evidence="1" type="ORF">EV693_10248</name>
</gene>
<sequence>MKNELIPKSMYRDLAVHTPLNLALKQFFSEIASIEDCEQLQLSLYQVREHLISQHQDVVQKLRSNEITKALGFRLMQDKASSSGGHFLRWRITIGQTNQSAEKGGLIWKGLVEDSAVSDGIKKRIAQMEKERLVLNMQMSVLNSMMRQLSATIDKLTEVEAIIQGELSPN</sequence>
<protein>
    <submittedName>
        <fullName evidence="1">Uncharacterized protein DUF3158</fullName>
    </submittedName>
</protein>
<dbReference type="AlphaFoldDB" id="A0A4R2NB50"/>
<comment type="caution">
    <text evidence="1">The sequence shown here is derived from an EMBL/GenBank/DDBJ whole genome shotgun (WGS) entry which is preliminary data.</text>
</comment>
<organism evidence="1 2">
    <name type="scientific">Nicoletella semolina</name>
    <dbReference type="NCBI Taxonomy" id="271160"/>
    <lineage>
        <taxon>Bacteria</taxon>
        <taxon>Pseudomonadati</taxon>
        <taxon>Pseudomonadota</taxon>
        <taxon>Gammaproteobacteria</taxon>
        <taxon>Pasteurellales</taxon>
        <taxon>Pasteurellaceae</taxon>
        <taxon>Nicoletella</taxon>
    </lineage>
</organism>
<proteinExistence type="predicted"/>
<dbReference type="OrthoDB" id="5681777at2"/>
<reference evidence="1 2" key="1">
    <citation type="submission" date="2019-03" db="EMBL/GenBank/DDBJ databases">
        <title>Genomic Encyclopedia of Type Strains, Phase IV (KMG-IV): sequencing the most valuable type-strain genomes for metagenomic binning, comparative biology and taxonomic classification.</title>
        <authorList>
            <person name="Goeker M."/>
        </authorList>
    </citation>
    <scope>NUCLEOTIDE SEQUENCE [LARGE SCALE GENOMIC DNA]</scope>
    <source>
        <strain evidence="1 2">DSM 16380</strain>
    </source>
</reference>
<name>A0A4R2NB50_9PAST</name>
<accession>A0A4R2NB50</accession>
<dbReference type="Pfam" id="PF11358">
    <property type="entry name" value="DUF3158"/>
    <property type="match status" value="1"/>
</dbReference>
<dbReference type="Proteomes" id="UP000295537">
    <property type="component" value="Unassembled WGS sequence"/>
</dbReference>
<dbReference type="EMBL" id="SLXJ01000002">
    <property type="protein sequence ID" value="TCP18369.1"/>
    <property type="molecule type" value="Genomic_DNA"/>
</dbReference>
<dbReference type="RefSeq" id="WP_110478423.1">
    <property type="nucleotide sequence ID" value="NZ_LVXA01000001.1"/>
</dbReference>
<evidence type="ECO:0000313" key="1">
    <source>
        <dbReference type="EMBL" id="TCP18369.1"/>
    </source>
</evidence>
<evidence type="ECO:0000313" key="2">
    <source>
        <dbReference type="Proteomes" id="UP000295537"/>
    </source>
</evidence>